<dbReference type="InterPro" id="IPR046341">
    <property type="entry name" value="SET_dom_sf"/>
</dbReference>
<gene>
    <name evidence="2" type="ORF">GCM10011518_10460</name>
</gene>
<name>A0ABQ1TT33_9FLAO</name>
<organism evidence="2 3">
    <name type="scientific">Flavobacterium limi</name>
    <dbReference type="NCBI Taxonomy" id="2045105"/>
    <lineage>
        <taxon>Bacteria</taxon>
        <taxon>Pseudomonadati</taxon>
        <taxon>Bacteroidota</taxon>
        <taxon>Flavobacteriia</taxon>
        <taxon>Flavobacteriales</taxon>
        <taxon>Flavobacteriaceae</taxon>
        <taxon>Flavobacterium</taxon>
    </lineage>
</organism>
<proteinExistence type="predicted"/>
<dbReference type="PROSITE" id="PS50280">
    <property type="entry name" value="SET"/>
    <property type="match status" value="1"/>
</dbReference>
<feature type="domain" description="SET" evidence="1">
    <location>
        <begin position="11"/>
        <end position="119"/>
    </location>
</feature>
<dbReference type="Pfam" id="PF00856">
    <property type="entry name" value="SET"/>
    <property type="match status" value="1"/>
</dbReference>
<protein>
    <recommendedName>
        <fullName evidence="1">SET domain-containing protein</fullName>
    </recommendedName>
</protein>
<keyword evidence="3" id="KW-1185">Reference proteome</keyword>
<dbReference type="Gene3D" id="2.170.270.10">
    <property type="entry name" value="SET domain"/>
    <property type="match status" value="1"/>
</dbReference>
<reference evidence="3" key="1">
    <citation type="journal article" date="2019" name="Int. J. Syst. Evol. Microbiol.">
        <title>The Global Catalogue of Microorganisms (GCM) 10K type strain sequencing project: providing services to taxonomists for standard genome sequencing and annotation.</title>
        <authorList>
            <consortium name="The Broad Institute Genomics Platform"/>
            <consortium name="The Broad Institute Genome Sequencing Center for Infectious Disease"/>
            <person name="Wu L."/>
            <person name="Ma J."/>
        </authorList>
    </citation>
    <scope>NUCLEOTIDE SEQUENCE [LARGE SCALE GENOMIC DNA]</scope>
    <source>
        <strain evidence="3">CGMCC 1.16060</strain>
    </source>
</reference>
<comment type="caution">
    <text evidence="2">The sequence shown here is derived from an EMBL/GenBank/DDBJ whole genome shotgun (WGS) entry which is preliminary data.</text>
</comment>
<dbReference type="SUPFAM" id="SSF82199">
    <property type="entry name" value="SET domain"/>
    <property type="match status" value="1"/>
</dbReference>
<dbReference type="EMBL" id="BMKP01000002">
    <property type="protein sequence ID" value="GGF03196.1"/>
    <property type="molecule type" value="Genomic_DNA"/>
</dbReference>
<dbReference type="InterPro" id="IPR001214">
    <property type="entry name" value="SET_dom"/>
</dbReference>
<dbReference type="CDD" id="cd08161">
    <property type="entry name" value="SET"/>
    <property type="match status" value="1"/>
</dbReference>
<accession>A0ABQ1TT33</accession>
<evidence type="ECO:0000313" key="2">
    <source>
        <dbReference type="EMBL" id="GGF03196.1"/>
    </source>
</evidence>
<evidence type="ECO:0000259" key="1">
    <source>
        <dbReference type="PROSITE" id="PS50280"/>
    </source>
</evidence>
<sequence>MPKISVIMIHPDTEIRFISEEKGYGVVATKLIPKGTITWVQDDLDQIFTRDQIIKLNPFIKKCLDIYSFTNKNGDMVLCWDNGKFVNHSFKPSCFSTPYDFEIAVRDIYPGEELTDDYGYLNVEKPFHVIDEGTVRKTVYPDDILNFYEEWDNLIKENAPKVLEVKQSLTELIPEKTWNEFVNAVHNPEQMKSILECHYQHGIQVKNAS</sequence>
<dbReference type="Proteomes" id="UP000655016">
    <property type="component" value="Unassembled WGS sequence"/>
</dbReference>
<evidence type="ECO:0000313" key="3">
    <source>
        <dbReference type="Proteomes" id="UP000655016"/>
    </source>
</evidence>